<reference evidence="1" key="2">
    <citation type="submission" date="2023-03" db="EMBL/GenBank/DDBJ databases">
        <authorList>
            <person name="Zhang Z."/>
        </authorList>
    </citation>
    <scope>NUCLEOTIDE SEQUENCE</scope>
    <source>
        <strain evidence="1">DSA</strain>
    </source>
</reference>
<evidence type="ECO:0000313" key="1">
    <source>
        <dbReference type="EMBL" id="MDO7786956.1"/>
    </source>
</evidence>
<dbReference type="RefSeq" id="WP_304542069.1">
    <property type="nucleotide sequence ID" value="NZ_JARPTC010000009.1"/>
</dbReference>
<accession>A0AAW7ZC91</accession>
<dbReference type="EMBL" id="JARPTC010000009">
    <property type="protein sequence ID" value="MDO7786956.1"/>
    <property type="molecule type" value="Genomic_DNA"/>
</dbReference>
<dbReference type="Proteomes" id="UP001172911">
    <property type="component" value="Unassembled WGS sequence"/>
</dbReference>
<gene>
    <name evidence="1" type="ORF">P6N53_06935</name>
</gene>
<dbReference type="AlphaFoldDB" id="A0AAW7ZC91"/>
<reference evidence="1" key="1">
    <citation type="journal article" date="2023" name="J. Hazard. Mater.">
        <title>Anaerobic biodegradation of pyrene and benzo[a]pyrene by a new sulfate-reducing Desulforamulus aquiferis strain DSA.</title>
        <authorList>
            <person name="Zhang Z."/>
            <person name="Sun J."/>
            <person name="Gong X."/>
            <person name="Wang C."/>
            <person name="Wang H."/>
        </authorList>
    </citation>
    <scope>NUCLEOTIDE SEQUENCE</scope>
    <source>
        <strain evidence="1">DSA</strain>
    </source>
</reference>
<proteinExistence type="predicted"/>
<sequence>MFGDLKLLLELQNNRDDAHKLMEIFYENREKLLNLKEKYPEWQTFLKPEVLETLRSRGIPVD</sequence>
<comment type="caution">
    <text evidence="1">The sequence shown here is derived from an EMBL/GenBank/DDBJ whole genome shotgun (WGS) entry which is preliminary data.</text>
</comment>
<keyword evidence="2" id="KW-1185">Reference proteome</keyword>
<evidence type="ECO:0000313" key="2">
    <source>
        <dbReference type="Proteomes" id="UP001172911"/>
    </source>
</evidence>
<name>A0AAW7ZC91_9FIRM</name>
<protein>
    <submittedName>
        <fullName evidence="1">Uncharacterized protein</fullName>
    </submittedName>
</protein>
<organism evidence="1 2">
    <name type="scientific">Desulforamulus aquiferis</name>
    <dbReference type="NCBI Taxonomy" id="1397668"/>
    <lineage>
        <taxon>Bacteria</taxon>
        <taxon>Bacillati</taxon>
        <taxon>Bacillota</taxon>
        <taxon>Clostridia</taxon>
        <taxon>Eubacteriales</taxon>
        <taxon>Peptococcaceae</taxon>
        <taxon>Desulforamulus</taxon>
    </lineage>
</organism>